<accession>A0ABS3FS53</accession>
<keyword evidence="3" id="KW-1185">Reference proteome</keyword>
<evidence type="ECO:0000256" key="1">
    <source>
        <dbReference type="SAM" id="Phobius"/>
    </source>
</evidence>
<protein>
    <submittedName>
        <fullName evidence="2">CGLD27 family protein</fullName>
    </submittedName>
</protein>
<dbReference type="InterPro" id="IPR009631">
    <property type="entry name" value="CGLD27-like"/>
</dbReference>
<comment type="caution">
    <text evidence="2">The sequence shown here is derived from an EMBL/GenBank/DDBJ whole genome shotgun (WGS) entry which is preliminary data.</text>
</comment>
<keyword evidence="1" id="KW-0472">Membrane</keyword>
<evidence type="ECO:0000313" key="2">
    <source>
        <dbReference type="EMBL" id="MBO0349939.1"/>
    </source>
</evidence>
<sequence>MRVSSVSACPVPPDWQPLNEYQELQESCFFSWATRDIKGYLSKMACILGLSVAVCAPVAAASFPPAKALGQFILGSTGGGGLILTLMLLRLYFGWRYVRDRLFNPTIFYEESGWYDGQTWPKTPEILTRDRLVVRHQIQPILDRLHRTFAILGILVLIGAIAWNLV</sequence>
<evidence type="ECO:0000313" key="3">
    <source>
        <dbReference type="Proteomes" id="UP000664844"/>
    </source>
</evidence>
<keyword evidence="1" id="KW-0812">Transmembrane</keyword>
<gene>
    <name evidence="2" type="ORF">J0895_12605</name>
</gene>
<dbReference type="PANTHER" id="PTHR34214">
    <property type="match status" value="1"/>
</dbReference>
<keyword evidence="1" id="KW-1133">Transmembrane helix</keyword>
<dbReference type="PANTHER" id="PTHR34214:SF3">
    <property type="entry name" value="PROTEIN CONSERVED IN THE GREEN LINEAGE AND DIATOMS 27, CHLOROPLASTIC"/>
    <property type="match status" value="1"/>
</dbReference>
<dbReference type="EMBL" id="JAFLQW010000333">
    <property type="protein sequence ID" value="MBO0349939.1"/>
    <property type="molecule type" value="Genomic_DNA"/>
</dbReference>
<reference evidence="2 3" key="1">
    <citation type="submission" date="2021-03" db="EMBL/GenBank/DDBJ databases">
        <title>Metabolic Capacity of the Antarctic Cyanobacterium Phormidium pseudopriestleyi that Sustains Oxygenic Photosynthesis in the Presence of Hydrogen Sulfide.</title>
        <authorList>
            <person name="Lumian J.E."/>
            <person name="Jungblut A.D."/>
            <person name="Dillon M.L."/>
            <person name="Hawes I."/>
            <person name="Doran P.T."/>
            <person name="Mackey T.J."/>
            <person name="Dick G.J."/>
            <person name="Grettenberger C.L."/>
            <person name="Sumner D.Y."/>
        </authorList>
    </citation>
    <scope>NUCLEOTIDE SEQUENCE [LARGE SCALE GENOMIC DNA]</scope>
    <source>
        <strain evidence="2 3">FRX01</strain>
    </source>
</reference>
<organism evidence="2 3">
    <name type="scientific">Phormidium pseudopriestleyi FRX01</name>
    <dbReference type="NCBI Taxonomy" id="1759528"/>
    <lineage>
        <taxon>Bacteria</taxon>
        <taxon>Bacillati</taxon>
        <taxon>Cyanobacteriota</taxon>
        <taxon>Cyanophyceae</taxon>
        <taxon>Oscillatoriophycideae</taxon>
        <taxon>Oscillatoriales</taxon>
        <taxon>Oscillatoriaceae</taxon>
        <taxon>Phormidium</taxon>
    </lineage>
</organism>
<name>A0ABS3FS53_9CYAN</name>
<feature type="transmembrane region" description="Helical" evidence="1">
    <location>
        <begin position="44"/>
        <end position="63"/>
    </location>
</feature>
<dbReference type="Proteomes" id="UP000664844">
    <property type="component" value="Unassembled WGS sequence"/>
</dbReference>
<dbReference type="RefSeq" id="WP_207088443.1">
    <property type="nucleotide sequence ID" value="NZ_JAFLQW010000333.1"/>
</dbReference>
<dbReference type="Pfam" id="PF06799">
    <property type="entry name" value="CGLD27-like"/>
    <property type="match status" value="1"/>
</dbReference>
<feature type="transmembrane region" description="Helical" evidence="1">
    <location>
        <begin position="145"/>
        <end position="165"/>
    </location>
</feature>
<feature type="transmembrane region" description="Helical" evidence="1">
    <location>
        <begin position="69"/>
        <end position="93"/>
    </location>
</feature>
<proteinExistence type="predicted"/>